<keyword evidence="2" id="KW-0813">Transport</keyword>
<dbReference type="GO" id="GO:0016020">
    <property type="term" value="C:membrane"/>
    <property type="evidence" value="ECO:0007669"/>
    <property type="project" value="UniProtKB-SubCell"/>
</dbReference>
<organism evidence="8 9">
    <name type="scientific">Ruminococcus callidus ATCC 27760</name>
    <dbReference type="NCBI Taxonomy" id="411473"/>
    <lineage>
        <taxon>Bacteria</taxon>
        <taxon>Bacillati</taxon>
        <taxon>Bacillota</taxon>
        <taxon>Clostridia</taxon>
        <taxon>Eubacteriales</taxon>
        <taxon>Oscillospiraceae</taxon>
        <taxon>Ruminococcus</taxon>
    </lineage>
</organism>
<evidence type="ECO:0000256" key="1">
    <source>
        <dbReference type="ARBA" id="ARBA00004141"/>
    </source>
</evidence>
<dbReference type="GO" id="GO:0055085">
    <property type="term" value="P:transmembrane transport"/>
    <property type="evidence" value="ECO:0007669"/>
    <property type="project" value="InterPro"/>
</dbReference>
<dbReference type="AlphaFoldDB" id="U2M1R4"/>
<evidence type="ECO:0000313" key="8">
    <source>
        <dbReference type="EMBL" id="ERJ93288.1"/>
    </source>
</evidence>
<dbReference type="EMBL" id="AWVF01000284">
    <property type="protein sequence ID" value="ERJ93288.1"/>
    <property type="molecule type" value="Genomic_DNA"/>
</dbReference>
<dbReference type="PANTHER" id="PTHR43568:SF1">
    <property type="entry name" value="P PROTEIN"/>
    <property type="match status" value="1"/>
</dbReference>
<dbReference type="InterPro" id="IPR004680">
    <property type="entry name" value="Cit_transptr-like_dom"/>
</dbReference>
<evidence type="ECO:0000256" key="5">
    <source>
        <dbReference type="ARBA" id="ARBA00023136"/>
    </source>
</evidence>
<dbReference type="InterPro" id="IPR051475">
    <property type="entry name" value="Diverse_Ion_Transporter"/>
</dbReference>
<feature type="transmembrane region" description="Helical" evidence="6">
    <location>
        <begin position="12"/>
        <end position="30"/>
    </location>
</feature>
<evidence type="ECO:0000259" key="7">
    <source>
        <dbReference type="Pfam" id="PF03600"/>
    </source>
</evidence>
<dbReference type="Proteomes" id="UP000016662">
    <property type="component" value="Unassembled WGS sequence"/>
</dbReference>
<keyword evidence="9" id="KW-1185">Reference proteome</keyword>
<dbReference type="PATRIC" id="fig|411473.3.peg.1903"/>
<dbReference type="Pfam" id="PF03600">
    <property type="entry name" value="CitMHS"/>
    <property type="match status" value="1"/>
</dbReference>
<keyword evidence="3 6" id="KW-0812">Transmembrane</keyword>
<feature type="domain" description="Citrate transporter-like" evidence="7">
    <location>
        <begin position="16"/>
        <end position="302"/>
    </location>
</feature>
<feature type="transmembrane region" description="Helical" evidence="6">
    <location>
        <begin position="203"/>
        <end position="221"/>
    </location>
</feature>
<dbReference type="RefSeq" id="WP_021680448.1">
    <property type="nucleotide sequence ID" value="NZ_KI260291.1"/>
</dbReference>
<accession>U2M1R4</accession>
<proteinExistence type="predicted"/>
<feature type="transmembrane region" description="Helical" evidence="6">
    <location>
        <begin position="82"/>
        <end position="109"/>
    </location>
</feature>
<keyword evidence="4 6" id="KW-1133">Transmembrane helix</keyword>
<reference evidence="8 9" key="1">
    <citation type="submission" date="2013-07" db="EMBL/GenBank/DDBJ databases">
        <authorList>
            <person name="Weinstock G."/>
            <person name="Sodergren E."/>
            <person name="Wylie T."/>
            <person name="Fulton L."/>
            <person name="Fulton R."/>
            <person name="Fronick C."/>
            <person name="O'Laughlin M."/>
            <person name="Godfrey J."/>
            <person name="Miner T."/>
            <person name="Herter B."/>
            <person name="Appelbaum E."/>
            <person name="Cordes M."/>
            <person name="Lek S."/>
            <person name="Wollam A."/>
            <person name="Pepin K.H."/>
            <person name="Palsikar V.B."/>
            <person name="Mitreva M."/>
            <person name="Wilson R.K."/>
        </authorList>
    </citation>
    <scope>NUCLEOTIDE SEQUENCE [LARGE SCALE GENOMIC DNA]</scope>
    <source>
        <strain evidence="8 9">ATCC 27760</strain>
    </source>
</reference>
<evidence type="ECO:0000256" key="6">
    <source>
        <dbReference type="SAM" id="Phobius"/>
    </source>
</evidence>
<feature type="transmembrane region" description="Helical" evidence="6">
    <location>
        <begin position="42"/>
        <end position="62"/>
    </location>
</feature>
<name>U2M1R4_9FIRM</name>
<sequence>MKRFLQWWKGQPVLGISLLAALVSMCFVPPDAGYLSYCNRAVLIQLFCLMLTVAGLRSIGVFEQVTQNLLKRAGTVRRVGMFLVQLCFFSAMLVTNDVALLTFVPLTLLLFQEIGDEKSRIWVIVLETAAANLGSMMTPVGNPQNLYLYAAYQLHTADFFRTMLPAGVLSWLILLGLSFLLPKTPCAGKPVETASSAIPKKPAAVYLLLFLACLLTVFRVLPDWLCLLLTAVLVFLCDKKLFAQADYCLLGTFVCFFVFVGNIARVDVIRDFFAGVMQGRELWVSAALSQCISNVPAAVMLSGFTENANALLLGVNLGGLGTPIASLASLISYQFYSKAVHSRPGKYLGIFSAVNFGMLAILLAVGWLQLRSF</sequence>
<dbReference type="HOGENOM" id="CLU_063025_0_0_9"/>
<dbReference type="OrthoDB" id="3177666at2"/>
<feature type="transmembrane region" description="Helical" evidence="6">
    <location>
        <begin position="310"/>
        <end position="336"/>
    </location>
</feature>
<protein>
    <submittedName>
        <fullName evidence="8">Citrate transporter</fullName>
    </submittedName>
</protein>
<keyword evidence="5 6" id="KW-0472">Membrane</keyword>
<feature type="transmembrane region" description="Helical" evidence="6">
    <location>
        <begin position="348"/>
        <end position="370"/>
    </location>
</feature>
<feature type="transmembrane region" description="Helical" evidence="6">
    <location>
        <begin position="241"/>
        <end position="261"/>
    </location>
</feature>
<evidence type="ECO:0000256" key="3">
    <source>
        <dbReference type="ARBA" id="ARBA00022692"/>
    </source>
</evidence>
<feature type="transmembrane region" description="Helical" evidence="6">
    <location>
        <begin position="282"/>
        <end position="304"/>
    </location>
</feature>
<feature type="transmembrane region" description="Helical" evidence="6">
    <location>
        <begin position="160"/>
        <end position="182"/>
    </location>
</feature>
<comment type="caution">
    <text evidence="8">The sequence shown here is derived from an EMBL/GenBank/DDBJ whole genome shotgun (WGS) entry which is preliminary data.</text>
</comment>
<evidence type="ECO:0000313" key="9">
    <source>
        <dbReference type="Proteomes" id="UP000016662"/>
    </source>
</evidence>
<evidence type="ECO:0000256" key="2">
    <source>
        <dbReference type="ARBA" id="ARBA00022448"/>
    </source>
</evidence>
<comment type="subcellular location">
    <subcellularLocation>
        <location evidence="1">Membrane</location>
        <topology evidence="1">Multi-pass membrane protein</topology>
    </subcellularLocation>
</comment>
<dbReference type="eggNOG" id="COG1055">
    <property type="taxonomic scope" value="Bacteria"/>
</dbReference>
<evidence type="ECO:0000256" key="4">
    <source>
        <dbReference type="ARBA" id="ARBA00022989"/>
    </source>
</evidence>
<gene>
    <name evidence="8" type="ORF">RUMCAL_02292</name>
</gene>
<dbReference type="PANTHER" id="PTHR43568">
    <property type="entry name" value="P PROTEIN"/>
    <property type="match status" value="1"/>
</dbReference>
<dbReference type="STRING" id="411473.RUMCAL_02292"/>